<dbReference type="PANTHER" id="PTHR11487">
    <property type="entry name" value="THIOESTERASE"/>
    <property type="match status" value="1"/>
</dbReference>
<accession>A0A931B330</accession>
<dbReference type="InterPro" id="IPR001031">
    <property type="entry name" value="Thioesterase"/>
</dbReference>
<dbReference type="Proteomes" id="UP000657385">
    <property type="component" value="Unassembled WGS sequence"/>
</dbReference>
<evidence type="ECO:0000313" key="4">
    <source>
        <dbReference type="Proteomes" id="UP000657385"/>
    </source>
</evidence>
<proteinExistence type="inferred from homology"/>
<dbReference type="InterPro" id="IPR029058">
    <property type="entry name" value="AB_hydrolase_fold"/>
</dbReference>
<reference evidence="3" key="1">
    <citation type="submission" date="2020-11" db="EMBL/GenBank/DDBJ databases">
        <title>Isolation and identification of active actinomycetes.</title>
        <authorList>
            <person name="Yu B."/>
        </authorList>
    </citation>
    <scope>NUCLEOTIDE SEQUENCE</scope>
    <source>
        <strain evidence="3">NEAU-YB345</strain>
    </source>
</reference>
<comment type="caution">
    <text evidence="3">The sequence shown here is derived from an EMBL/GenBank/DDBJ whole genome shotgun (WGS) entry which is preliminary data.</text>
</comment>
<dbReference type="Pfam" id="PF00975">
    <property type="entry name" value="Thioesterase"/>
    <property type="match status" value="1"/>
</dbReference>
<gene>
    <name evidence="3" type="ORF">I2501_15130</name>
</gene>
<dbReference type="AlphaFoldDB" id="A0A931B330"/>
<dbReference type="Gene3D" id="3.40.50.1820">
    <property type="entry name" value="alpha/beta hydrolase"/>
    <property type="match status" value="1"/>
</dbReference>
<dbReference type="RefSeq" id="WP_196194495.1">
    <property type="nucleotide sequence ID" value="NZ_JADPRT010000005.1"/>
</dbReference>
<evidence type="ECO:0000259" key="2">
    <source>
        <dbReference type="Pfam" id="PF00975"/>
    </source>
</evidence>
<dbReference type="InterPro" id="IPR012223">
    <property type="entry name" value="TEII"/>
</dbReference>
<protein>
    <submittedName>
        <fullName evidence="3">Thioesterase</fullName>
    </submittedName>
</protein>
<dbReference type="EMBL" id="JADPRT010000005">
    <property type="protein sequence ID" value="MBF9069356.1"/>
    <property type="molecule type" value="Genomic_DNA"/>
</dbReference>
<dbReference type="PANTHER" id="PTHR11487:SF0">
    <property type="entry name" value="S-ACYL FATTY ACID SYNTHASE THIOESTERASE, MEDIUM CHAIN"/>
    <property type="match status" value="1"/>
</dbReference>
<name>A0A931B330_9ACTN</name>
<sequence>MTTTPGTATPWLRITTPRPNARLRLVCLHPAGAGPMFFRTWDAALPEDVEVAAVQLPGRESRFAEKPVQDFEQAVAALHAALRPVLTGSTPYALFGHSMGALLAYGLAVAARRHGDPEPVRLFFSGSAGPGVPRRHKGRHAWTDAEIVADLRAMGGTPEEVLADRELLELILPPLRADYALCDTFESAPTAAAFGAARVLTCPVSILGGEDDDYSAADLARWSAVTSGPSVQRVFPGGHFFLTSPSADAVHAAVRTDLGL</sequence>
<organism evidence="3 4">
    <name type="scientific">Streptacidiphilus fuscans</name>
    <dbReference type="NCBI Taxonomy" id="2789292"/>
    <lineage>
        <taxon>Bacteria</taxon>
        <taxon>Bacillati</taxon>
        <taxon>Actinomycetota</taxon>
        <taxon>Actinomycetes</taxon>
        <taxon>Kitasatosporales</taxon>
        <taxon>Streptomycetaceae</taxon>
        <taxon>Streptacidiphilus</taxon>
    </lineage>
</organism>
<comment type="similarity">
    <text evidence="1">Belongs to the thioesterase family.</text>
</comment>
<evidence type="ECO:0000256" key="1">
    <source>
        <dbReference type="ARBA" id="ARBA00007169"/>
    </source>
</evidence>
<dbReference type="GO" id="GO:0008610">
    <property type="term" value="P:lipid biosynthetic process"/>
    <property type="evidence" value="ECO:0007669"/>
    <property type="project" value="TreeGrafter"/>
</dbReference>
<keyword evidence="4" id="KW-1185">Reference proteome</keyword>
<feature type="domain" description="Thioesterase" evidence="2">
    <location>
        <begin position="24"/>
        <end position="250"/>
    </location>
</feature>
<evidence type="ECO:0000313" key="3">
    <source>
        <dbReference type="EMBL" id="MBF9069356.1"/>
    </source>
</evidence>
<dbReference type="SUPFAM" id="SSF53474">
    <property type="entry name" value="alpha/beta-Hydrolases"/>
    <property type="match status" value="1"/>
</dbReference>